<keyword evidence="5" id="KW-0496">Mitochondrion</keyword>
<dbReference type="EMBL" id="JAZDUA010000034">
    <property type="protein sequence ID" value="KAK7871759.1"/>
    <property type="molecule type" value="Genomic_DNA"/>
</dbReference>
<keyword evidence="2 9" id="KW-0694">RNA-binding</keyword>
<dbReference type="InterPro" id="IPR014720">
    <property type="entry name" value="dsRBD_dom"/>
</dbReference>
<dbReference type="Pfam" id="PF22892">
    <property type="entry name" value="DSRM_MRPL44"/>
    <property type="match status" value="1"/>
</dbReference>
<dbReference type="GO" id="GO:0006396">
    <property type="term" value="P:RNA processing"/>
    <property type="evidence" value="ECO:0007669"/>
    <property type="project" value="InterPro"/>
</dbReference>
<dbReference type="Pfam" id="PF22935">
    <property type="entry name" value="RM44_endonuclase"/>
    <property type="match status" value="1"/>
</dbReference>
<evidence type="ECO:0000256" key="2">
    <source>
        <dbReference type="ARBA" id="ARBA00022884"/>
    </source>
</evidence>
<feature type="domain" description="DRBM" evidence="10">
    <location>
        <begin position="229"/>
        <end position="299"/>
    </location>
</feature>
<feature type="domain" description="RNase III" evidence="11">
    <location>
        <begin position="70"/>
        <end position="200"/>
    </location>
</feature>
<accession>A0AAN9VUD7</accession>
<dbReference type="PROSITE" id="PS50142">
    <property type="entry name" value="RNASE_3_2"/>
    <property type="match status" value="1"/>
</dbReference>
<dbReference type="Gene3D" id="3.30.160.20">
    <property type="match status" value="1"/>
</dbReference>
<dbReference type="Proteomes" id="UP001378592">
    <property type="component" value="Unassembled WGS sequence"/>
</dbReference>
<keyword evidence="4" id="KW-0689">Ribosomal protein</keyword>
<evidence type="ECO:0000256" key="8">
    <source>
        <dbReference type="ARBA" id="ARBA00035187"/>
    </source>
</evidence>
<dbReference type="SUPFAM" id="SSF54768">
    <property type="entry name" value="dsRNA-binding domain-like"/>
    <property type="match status" value="1"/>
</dbReference>
<dbReference type="GO" id="GO:0004525">
    <property type="term" value="F:ribonuclease III activity"/>
    <property type="evidence" value="ECO:0007669"/>
    <property type="project" value="InterPro"/>
</dbReference>
<reference evidence="12 13" key="1">
    <citation type="submission" date="2024-03" db="EMBL/GenBank/DDBJ databases">
        <title>The genome assembly and annotation of the cricket Gryllus longicercus Weissman &amp; Gray.</title>
        <authorList>
            <person name="Szrajer S."/>
            <person name="Gray D."/>
            <person name="Ylla G."/>
        </authorList>
    </citation>
    <scope>NUCLEOTIDE SEQUENCE [LARGE SCALE GENOMIC DNA]</scope>
    <source>
        <strain evidence="12">DAG 2021-001</strain>
        <tissue evidence="12">Whole body minus gut</tissue>
    </source>
</reference>
<protein>
    <recommendedName>
        <fullName evidence="8">Large ribosomal subunit protein mL44</fullName>
    </recommendedName>
</protein>
<organism evidence="12 13">
    <name type="scientific">Gryllus longicercus</name>
    <dbReference type="NCBI Taxonomy" id="2509291"/>
    <lineage>
        <taxon>Eukaryota</taxon>
        <taxon>Metazoa</taxon>
        <taxon>Ecdysozoa</taxon>
        <taxon>Arthropoda</taxon>
        <taxon>Hexapoda</taxon>
        <taxon>Insecta</taxon>
        <taxon>Pterygota</taxon>
        <taxon>Neoptera</taxon>
        <taxon>Polyneoptera</taxon>
        <taxon>Orthoptera</taxon>
        <taxon>Ensifera</taxon>
        <taxon>Gryllidea</taxon>
        <taxon>Grylloidea</taxon>
        <taxon>Gryllidae</taxon>
        <taxon>Gryllinae</taxon>
        <taxon>Gryllus</taxon>
    </lineage>
</organism>
<comment type="caution">
    <text evidence="12">The sequence shown here is derived from an EMBL/GenBank/DDBJ whole genome shotgun (WGS) entry which is preliminary data.</text>
</comment>
<evidence type="ECO:0000313" key="12">
    <source>
        <dbReference type="EMBL" id="KAK7871759.1"/>
    </source>
</evidence>
<evidence type="ECO:0000256" key="9">
    <source>
        <dbReference type="PROSITE-ProRule" id="PRU00266"/>
    </source>
</evidence>
<dbReference type="SUPFAM" id="SSF69065">
    <property type="entry name" value="RNase III domain-like"/>
    <property type="match status" value="1"/>
</dbReference>
<name>A0AAN9VUD7_9ORTH</name>
<proteinExistence type="inferred from homology"/>
<dbReference type="Gene3D" id="1.10.1520.10">
    <property type="entry name" value="Ribonuclease III domain"/>
    <property type="match status" value="1"/>
</dbReference>
<evidence type="ECO:0000256" key="3">
    <source>
        <dbReference type="ARBA" id="ARBA00022946"/>
    </source>
</evidence>
<evidence type="ECO:0000256" key="4">
    <source>
        <dbReference type="ARBA" id="ARBA00022980"/>
    </source>
</evidence>
<evidence type="ECO:0000259" key="10">
    <source>
        <dbReference type="PROSITE" id="PS50137"/>
    </source>
</evidence>
<evidence type="ECO:0000256" key="5">
    <source>
        <dbReference type="ARBA" id="ARBA00023128"/>
    </source>
</evidence>
<dbReference type="InterPro" id="IPR044444">
    <property type="entry name" value="Ribosomal_mL44_DSRM_metazoa"/>
</dbReference>
<evidence type="ECO:0000256" key="6">
    <source>
        <dbReference type="ARBA" id="ARBA00023274"/>
    </source>
</evidence>
<dbReference type="GO" id="GO:0005739">
    <property type="term" value="C:mitochondrion"/>
    <property type="evidence" value="ECO:0007669"/>
    <property type="project" value="UniProtKB-SubCell"/>
</dbReference>
<gene>
    <name evidence="12" type="ORF">R5R35_014026</name>
</gene>
<comment type="similarity">
    <text evidence="7">Belongs to the ribonuclease III family. Mitochondrion-specific ribosomal protein mL44 subfamily.</text>
</comment>
<dbReference type="CDD" id="cd19874">
    <property type="entry name" value="DSRM_MRPL44"/>
    <property type="match status" value="1"/>
</dbReference>
<dbReference type="InterPro" id="IPR055189">
    <property type="entry name" value="RM44_endonuclase"/>
</dbReference>
<evidence type="ECO:0000256" key="1">
    <source>
        <dbReference type="ARBA" id="ARBA00004173"/>
    </source>
</evidence>
<evidence type="ECO:0000259" key="11">
    <source>
        <dbReference type="PROSITE" id="PS50142"/>
    </source>
</evidence>
<keyword evidence="13" id="KW-1185">Reference proteome</keyword>
<dbReference type="FunFam" id="3.30.160.20:FF:000037">
    <property type="entry name" value="39S ribosomal protein L44, mitochondrial"/>
    <property type="match status" value="1"/>
</dbReference>
<dbReference type="AlphaFoldDB" id="A0AAN9VUD7"/>
<dbReference type="InterPro" id="IPR000999">
    <property type="entry name" value="RNase_III_dom"/>
</dbReference>
<dbReference type="InterPro" id="IPR036389">
    <property type="entry name" value="RNase_III_sf"/>
</dbReference>
<keyword evidence="6" id="KW-0687">Ribonucleoprotein</keyword>
<dbReference type="GO" id="GO:0003725">
    <property type="term" value="F:double-stranded RNA binding"/>
    <property type="evidence" value="ECO:0007669"/>
    <property type="project" value="InterPro"/>
</dbReference>
<keyword evidence="3" id="KW-0809">Transit peptide</keyword>
<comment type="subcellular location">
    <subcellularLocation>
        <location evidence="1">Mitochondrion</location>
    </subcellularLocation>
</comment>
<dbReference type="GO" id="GO:0005840">
    <property type="term" value="C:ribosome"/>
    <property type="evidence" value="ECO:0007669"/>
    <property type="project" value="UniProtKB-KW"/>
</dbReference>
<dbReference type="GO" id="GO:0010468">
    <property type="term" value="P:regulation of gene expression"/>
    <property type="evidence" value="ECO:0007669"/>
    <property type="project" value="UniProtKB-ARBA"/>
</dbReference>
<sequence length="337" mass="38665">MSALRLVIQSTICGTNVLRCHEIFTARGIKRWVAPTLKELERRRKKLGPQPPPLRSSFVEWNYKAEWYSFGKRLHEEFNEHTLQRAFTHRSYIVKEEESQKEAGIENPELNLEDNQKLIVEGTNFMKKYIRNYVSLLLPKFPEEGIRAVCNYLLEDKMLAFISENIGTKDLILSSDVPPEEETLASTLKAVVGALIESSGEEKAGLFVRDFVVTQLVEKDVNDIWHPEDPFTTLTDIMRRDGREIPEPRLINETGRNTILSTYEVGVYSDKQFLGSGSGETIEVAKQLAAHNALRRLFKTTENMLPFSFKMNPYGEHVKPSIEHCSISEWKSKNVNC</sequence>
<evidence type="ECO:0000256" key="7">
    <source>
        <dbReference type="ARBA" id="ARBA00024034"/>
    </source>
</evidence>
<dbReference type="PROSITE" id="PS50137">
    <property type="entry name" value="DS_RBD"/>
    <property type="match status" value="1"/>
</dbReference>
<evidence type="ECO:0000313" key="13">
    <source>
        <dbReference type="Proteomes" id="UP001378592"/>
    </source>
</evidence>
<dbReference type="GO" id="GO:1990904">
    <property type="term" value="C:ribonucleoprotein complex"/>
    <property type="evidence" value="ECO:0007669"/>
    <property type="project" value="UniProtKB-KW"/>
</dbReference>
<dbReference type="SMART" id="SM00535">
    <property type="entry name" value="RIBOc"/>
    <property type="match status" value="1"/>
</dbReference>